<dbReference type="InterPro" id="IPR022238">
    <property type="entry name" value="Bud23_C"/>
</dbReference>
<evidence type="ECO:0000313" key="13">
    <source>
        <dbReference type="EMBL" id="EFN58786.1"/>
    </source>
</evidence>
<keyword evidence="7" id="KW-0949">S-adenosyl-L-methionine</keyword>
<dbReference type="Gene3D" id="3.40.50.150">
    <property type="entry name" value="Vaccinia Virus protein VP39"/>
    <property type="match status" value="1"/>
</dbReference>
<evidence type="ECO:0000256" key="5">
    <source>
        <dbReference type="ARBA" id="ARBA00022603"/>
    </source>
</evidence>
<dbReference type="OrthoDB" id="2877at2759"/>
<dbReference type="Gene3D" id="1.10.287.1060">
    <property type="entry name" value="ESAT-6-like"/>
    <property type="match status" value="1"/>
</dbReference>
<reference evidence="13 14" key="1">
    <citation type="journal article" date="2010" name="Plant Cell">
        <title>The Chlorella variabilis NC64A genome reveals adaptation to photosymbiosis, coevolution with viruses, and cryptic sex.</title>
        <authorList>
            <person name="Blanc G."/>
            <person name="Duncan G."/>
            <person name="Agarkova I."/>
            <person name="Borodovsky M."/>
            <person name="Gurnon J."/>
            <person name="Kuo A."/>
            <person name="Lindquist E."/>
            <person name="Lucas S."/>
            <person name="Pangilinan J."/>
            <person name="Polle J."/>
            <person name="Salamov A."/>
            <person name="Terry A."/>
            <person name="Yamada T."/>
            <person name="Dunigan D.D."/>
            <person name="Grigoriev I.V."/>
            <person name="Claverie J.M."/>
            <person name="Van Etten J.L."/>
        </authorList>
    </citation>
    <scope>NUCLEOTIDE SEQUENCE [LARGE SCALE GENOMIC DNA]</scope>
    <source>
        <strain evidence="13 14">NC64A</strain>
    </source>
</reference>
<dbReference type="InterPro" id="IPR005024">
    <property type="entry name" value="Snf7_fam"/>
</dbReference>
<evidence type="ECO:0000256" key="3">
    <source>
        <dbReference type="ARBA" id="ARBA00005547"/>
    </source>
</evidence>
<evidence type="ECO:0000256" key="7">
    <source>
        <dbReference type="ARBA" id="ARBA00022691"/>
    </source>
</evidence>
<dbReference type="InterPro" id="IPR013216">
    <property type="entry name" value="Methyltransf_11"/>
</dbReference>
<keyword evidence="9" id="KW-0175">Coiled coil</keyword>
<keyword evidence="8" id="KW-0539">Nucleus</keyword>
<comment type="similarity">
    <text evidence="3">Belongs to the class I-like SAM-binding methyltransferase superfamily. BUD23/WBSCR22 family.</text>
</comment>
<dbReference type="PANTHER" id="PTHR12734">
    <property type="entry name" value="METHYLTRANSFERASE-RELATED"/>
    <property type="match status" value="1"/>
</dbReference>
<dbReference type="GO" id="GO:0070476">
    <property type="term" value="P:rRNA (guanine-N7)-methylation"/>
    <property type="evidence" value="ECO:0007669"/>
    <property type="project" value="InterPro"/>
</dbReference>
<feature type="domain" description="Methyltransferase type 11" evidence="11">
    <location>
        <begin position="297"/>
        <end position="395"/>
    </location>
</feature>
<dbReference type="GO" id="GO:0007034">
    <property type="term" value="P:vacuolar transport"/>
    <property type="evidence" value="ECO:0007669"/>
    <property type="project" value="InterPro"/>
</dbReference>
<dbReference type="SUPFAM" id="SSF53335">
    <property type="entry name" value="S-adenosyl-L-methionine-dependent methyltransferases"/>
    <property type="match status" value="1"/>
</dbReference>
<name>E1Z5N2_CHLVA</name>
<evidence type="ECO:0000259" key="12">
    <source>
        <dbReference type="Pfam" id="PF12589"/>
    </source>
</evidence>
<feature type="compositionally biased region" description="Low complexity" evidence="10">
    <location>
        <begin position="18"/>
        <end position="34"/>
    </location>
</feature>
<dbReference type="InParanoid" id="E1Z5N2"/>
<dbReference type="GO" id="GO:0005737">
    <property type="term" value="C:cytoplasm"/>
    <property type="evidence" value="ECO:0007669"/>
    <property type="project" value="UniProtKB-SubCell"/>
</dbReference>
<dbReference type="Pfam" id="PF03357">
    <property type="entry name" value="Snf7"/>
    <property type="match status" value="1"/>
</dbReference>
<evidence type="ECO:0000256" key="6">
    <source>
        <dbReference type="ARBA" id="ARBA00022679"/>
    </source>
</evidence>
<feature type="region of interest" description="Disordered" evidence="10">
    <location>
        <begin position="209"/>
        <end position="231"/>
    </location>
</feature>
<dbReference type="eggNOG" id="KOG1541">
    <property type="taxonomic scope" value="Eukaryota"/>
</dbReference>
<evidence type="ECO:0000256" key="10">
    <source>
        <dbReference type="SAM" id="MobiDB-lite"/>
    </source>
</evidence>
<sequence>MFKRLFGGSEGGVGGGPSSSKPPQSTVSQRSQRSTIDAIQKLGETEELLSKRRDLLEKKIAAELERAKVFLKQNNKRAATMALKKKKLYENQLEQVENNILRVNEQQMGLENLRTTVETVDALRTGAHASKATMQEMKIDDVDRVLDEINDQTDQMRQIQDAMGQPIGAAADIDEDELLGELEELEATQLDEAMLSETAPVPAHKIPAASLPAMPSAPTTKAQPAAAAKTPEELELEALQAEMALPENSAPPEIFYNEDEARKYTENSRMVTIQTTLTERALELLALPDDGEPKLLLDLGCGSGLSGEALTERGHVWVGLDISKAMLDVAAEREVEGDLCLHDLGHGLPIRPGTADGAISISAVQWLCNADTSANEPRKRLRRFFDSLYACLAKGARAVLQIYPANTEQAAMMTNAAMRAGFSGGLVVDFPHSTRAKKYFLVLMVGGTAALPQARGLDGGEPDEEDAAAEVYVGHRKTKRRKQGHGDKASKRDWIVRKKAQQRSRGYTAVKPDSKYTGRKRKDRF</sequence>
<feature type="compositionally biased region" description="Low complexity" evidence="10">
    <location>
        <begin position="209"/>
        <end position="229"/>
    </location>
</feature>
<dbReference type="InterPro" id="IPR039769">
    <property type="entry name" value="Bud23-like"/>
</dbReference>
<keyword evidence="4" id="KW-0963">Cytoplasm</keyword>
<dbReference type="AlphaFoldDB" id="E1Z5N2"/>
<dbReference type="EMBL" id="GL433837">
    <property type="protein sequence ID" value="EFN58786.1"/>
    <property type="molecule type" value="Genomic_DNA"/>
</dbReference>
<evidence type="ECO:0000256" key="1">
    <source>
        <dbReference type="ARBA" id="ARBA00004123"/>
    </source>
</evidence>
<dbReference type="Proteomes" id="UP000008141">
    <property type="component" value="Unassembled WGS sequence"/>
</dbReference>
<feature type="region of interest" description="Disordered" evidence="10">
    <location>
        <begin position="1"/>
        <end position="34"/>
    </location>
</feature>
<accession>E1Z5N2</accession>
<evidence type="ECO:0000313" key="14">
    <source>
        <dbReference type="Proteomes" id="UP000008141"/>
    </source>
</evidence>
<protein>
    <recommendedName>
        <fullName evidence="15">Methyltransferase type 11 domain-containing protein</fullName>
    </recommendedName>
</protein>
<feature type="domain" description="18S rRNA (guanine(1575)-N(7))-methyltransferase Bud23 C-terminal" evidence="12">
    <location>
        <begin position="443"/>
        <end position="522"/>
    </location>
</feature>
<keyword evidence="5" id="KW-0489">Methyltransferase</keyword>
<feature type="compositionally biased region" description="Gly residues" evidence="10">
    <location>
        <begin position="8"/>
        <end position="17"/>
    </location>
</feature>
<dbReference type="eggNOG" id="KOG1656">
    <property type="taxonomic scope" value="Eukaryota"/>
</dbReference>
<comment type="subcellular location">
    <subcellularLocation>
        <location evidence="2">Cytoplasm</location>
    </subcellularLocation>
    <subcellularLocation>
        <location evidence="1">Nucleus</location>
    </subcellularLocation>
</comment>
<evidence type="ECO:0000256" key="2">
    <source>
        <dbReference type="ARBA" id="ARBA00004496"/>
    </source>
</evidence>
<feature type="coiled-coil region" evidence="9">
    <location>
        <begin position="61"/>
        <end position="113"/>
    </location>
</feature>
<feature type="compositionally biased region" description="Basic residues" evidence="10">
    <location>
        <begin position="474"/>
        <end position="483"/>
    </location>
</feature>
<dbReference type="Gene3D" id="6.10.250.1710">
    <property type="match status" value="1"/>
</dbReference>
<dbReference type="FunCoup" id="E1Z5N2">
    <property type="interactions" value="1636"/>
</dbReference>
<evidence type="ECO:0000256" key="9">
    <source>
        <dbReference type="SAM" id="Coils"/>
    </source>
</evidence>
<keyword evidence="14" id="KW-1185">Reference proteome</keyword>
<proteinExistence type="inferred from homology"/>
<dbReference type="GO" id="GO:0005730">
    <property type="term" value="C:nucleolus"/>
    <property type="evidence" value="ECO:0007669"/>
    <property type="project" value="TreeGrafter"/>
</dbReference>
<dbReference type="FunFam" id="3.40.50.150:FF:000017">
    <property type="entry name" value="probable 18S rRNA (Guanine-N(7))-methyltransferase"/>
    <property type="match status" value="1"/>
</dbReference>
<dbReference type="InterPro" id="IPR029063">
    <property type="entry name" value="SAM-dependent_MTases_sf"/>
</dbReference>
<dbReference type="GeneID" id="17358059"/>
<feature type="compositionally biased region" description="Basic and acidic residues" evidence="10">
    <location>
        <begin position="484"/>
        <end position="496"/>
    </location>
</feature>
<evidence type="ECO:0000256" key="8">
    <source>
        <dbReference type="ARBA" id="ARBA00023242"/>
    </source>
</evidence>
<dbReference type="RefSeq" id="XP_005850888.1">
    <property type="nucleotide sequence ID" value="XM_005850826.1"/>
</dbReference>
<organism evidence="14">
    <name type="scientific">Chlorella variabilis</name>
    <name type="common">Green alga</name>
    <dbReference type="NCBI Taxonomy" id="554065"/>
    <lineage>
        <taxon>Eukaryota</taxon>
        <taxon>Viridiplantae</taxon>
        <taxon>Chlorophyta</taxon>
        <taxon>core chlorophytes</taxon>
        <taxon>Trebouxiophyceae</taxon>
        <taxon>Chlorellales</taxon>
        <taxon>Chlorellaceae</taxon>
        <taxon>Chlorella clade</taxon>
        <taxon>Chlorella</taxon>
    </lineage>
</organism>
<dbReference type="Pfam" id="PF08241">
    <property type="entry name" value="Methyltransf_11"/>
    <property type="match status" value="1"/>
</dbReference>
<dbReference type="KEGG" id="cvr:CHLNCDRAFT_56887"/>
<keyword evidence="6" id="KW-0808">Transferase</keyword>
<dbReference type="STRING" id="554065.E1Z5N2"/>
<dbReference type="GO" id="GO:0016435">
    <property type="term" value="F:rRNA (guanine) methyltransferase activity"/>
    <property type="evidence" value="ECO:0007669"/>
    <property type="project" value="InterPro"/>
</dbReference>
<dbReference type="Pfam" id="PF12589">
    <property type="entry name" value="WBS_methylT"/>
    <property type="match status" value="1"/>
</dbReference>
<evidence type="ECO:0000256" key="4">
    <source>
        <dbReference type="ARBA" id="ARBA00022490"/>
    </source>
</evidence>
<evidence type="ECO:0000259" key="11">
    <source>
        <dbReference type="Pfam" id="PF08241"/>
    </source>
</evidence>
<evidence type="ECO:0008006" key="15">
    <source>
        <dbReference type="Google" id="ProtNLM"/>
    </source>
</evidence>
<gene>
    <name evidence="13" type="ORF">CHLNCDRAFT_56887</name>
</gene>
<feature type="region of interest" description="Disordered" evidence="10">
    <location>
        <begin position="469"/>
        <end position="525"/>
    </location>
</feature>
<dbReference type="CDD" id="cd02440">
    <property type="entry name" value="AdoMet_MTases"/>
    <property type="match status" value="1"/>
</dbReference>
<dbReference type="PANTHER" id="PTHR12734:SF0">
    <property type="entry name" value="18S RRNA (GUANINE-N(7))-METHYLTRANSFERASE-RELATED"/>
    <property type="match status" value="1"/>
</dbReference>